<name>A0A0X3BI65_9EURY</name>
<gene>
    <name evidence="2" type="ORF">HQQ74_07190</name>
    <name evidence="1" type="ORF">MMAB1_0516</name>
</gene>
<dbReference type="Proteomes" id="UP000069850">
    <property type="component" value="Chromosome 1"/>
</dbReference>
<dbReference type="Proteomes" id="UP000737555">
    <property type="component" value="Unassembled WGS sequence"/>
</dbReference>
<organism evidence="1 3">
    <name type="scientific">Methanoculleus bourgensis</name>
    <dbReference type="NCBI Taxonomy" id="83986"/>
    <lineage>
        <taxon>Archaea</taxon>
        <taxon>Methanobacteriati</taxon>
        <taxon>Methanobacteriota</taxon>
        <taxon>Stenosarchaea group</taxon>
        <taxon>Methanomicrobia</taxon>
        <taxon>Methanomicrobiales</taxon>
        <taxon>Methanomicrobiaceae</taxon>
        <taxon>Methanoculleus</taxon>
    </lineage>
</organism>
<proteinExistence type="predicted"/>
<evidence type="ECO:0000313" key="3">
    <source>
        <dbReference type="Proteomes" id="UP000069850"/>
    </source>
</evidence>
<sequence length="136" mass="14624">MKTWVLFVSAVLILVCAAAGCVQPSQEEAQAQLCQDLGKLGVALENMQGLNATSSVGDIRDARDQVQSAMEDVRSSADQVTNVRIDDLNAAYDDLDRAVKGVPDDASVPEALQTIRPEIQRVVDARQNLTAELNCP</sequence>
<evidence type="ECO:0000313" key="1">
    <source>
        <dbReference type="EMBL" id="CVK31733.1"/>
    </source>
</evidence>
<dbReference type="GeneID" id="27136573"/>
<dbReference type="AlphaFoldDB" id="A0A0X3BI65"/>
<dbReference type="GeneID" id="13353962"/>
<dbReference type="KEGG" id="mema:MMAB1_0516"/>
<dbReference type="EMBL" id="JABMJE010000093">
    <property type="protein sequence ID" value="NQS78472.1"/>
    <property type="molecule type" value="Genomic_DNA"/>
</dbReference>
<dbReference type="OrthoDB" id="107551at2157"/>
<dbReference type="EMBL" id="LT158599">
    <property type="protein sequence ID" value="CVK31733.1"/>
    <property type="molecule type" value="Genomic_DNA"/>
</dbReference>
<dbReference type="RefSeq" id="WP_014866304.1">
    <property type="nucleotide sequence ID" value="NZ_DAIMMY010000002.1"/>
</dbReference>
<accession>A0A0X3BI65</accession>
<reference evidence="1 3" key="1">
    <citation type="submission" date="2016-01" db="EMBL/GenBank/DDBJ databases">
        <authorList>
            <person name="Manzoor S."/>
        </authorList>
    </citation>
    <scope>NUCLEOTIDE SEQUENCE [LARGE SCALE GENOMIC DNA]</scope>
    <source>
        <strain evidence="1">Methanoculleus sp MAB1</strain>
    </source>
</reference>
<reference evidence="2" key="2">
    <citation type="submission" date="2020-05" db="EMBL/GenBank/DDBJ databases">
        <title>The first insight into the ecology of ammonia-tolerant syntrophic propionate oxidizing bacteria.</title>
        <authorList>
            <person name="Singh A."/>
            <person name="Schnurer A."/>
            <person name="Westerholm M."/>
        </authorList>
    </citation>
    <scope>NUCLEOTIDE SEQUENCE</scope>
    <source>
        <strain evidence="2">MAG54</strain>
    </source>
</reference>
<protein>
    <submittedName>
        <fullName evidence="1">Uncharacterized protein</fullName>
    </submittedName>
</protein>
<dbReference type="PROSITE" id="PS51257">
    <property type="entry name" value="PROKAR_LIPOPROTEIN"/>
    <property type="match status" value="1"/>
</dbReference>
<evidence type="ECO:0000313" key="2">
    <source>
        <dbReference type="EMBL" id="NQS78472.1"/>
    </source>
</evidence>